<reference evidence="2 3" key="1">
    <citation type="journal article" date="2015" name="Genome Biol. Evol.">
        <title>Comparative Genomics of a Bacterivorous Green Alga Reveals Evolutionary Causalities and Consequences of Phago-Mixotrophic Mode of Nutrition.</title>
        <authorList>
            <person name="Burns J.A."/>
            <person name="Paasch A."/>
            <person name="Narechania A."/>
            <person name="Kim E."/>
        </authorList>
    </citation>
    <scope>NUCLEOTIDE SEQUENCE [LARGE SCALE GENOMIC DNA]</scope>
    <source>
        <strain evidence="2 3">PLY_AMNH</strain>
    </source>
</reference>
<gene>
    <name evidence="2" type="ORF">CYMTET_25778</name>
</gene>
<proteinExistence type="predicted"/>
<comment type="caution">
    <text evidence="2">The sequence shown here is derived from an EMBL/GenBank/DDBJ whole genome shotgun (WGS) entry which is preliminary data.</text>
</comment>
<feature type="compositionally biased region" description="Polar residues" evidence="1">
    <location>
        <begin position="13"/>
        <end position="32"/>
    </location>
</feature>
<feature type="region of interest" description="Disordered" evidence="1">
    <location>
        <begin position="1"/>
        <end position="35"/>
    </location>
</feature>
<dbReference type="EMBL" id="LGRX02013846">
    <property type="protein sequence ID" value="KAK3265546.1"/>
    <property type="molecule type" value="Genomic_DNA"/>
</dbReference>
<sequence>MNEAEDSFLIPSSDGSSQSPPIASQTTPTSANAAVRTPIEGRGISSGLWSWSVPMFCFFSMSMFIIDFEGIVLLGGLQKVETERPIWQTSQAIHERLEHLGDVHGSHAVPLSVLHHHQRQHRAATAGAELESLVASTTEEGVATPDPDVASK</sequence>
<evidence type="ECO:0000313" key="2">
    <source>
        <dbReference type="EMBL" id="KAK3265546.1"/>
    </source>
</evidence>
<evidence type="ECO:0000256" key="1">
    <source>
        <dbReference type="SAM" id="MobiDB-lite"/>
    </source>
</evidence>
<dbReference type="Proteomes" id="UP001190700">
    <property type="component" value="Unassembled WGS sequence"/>
</dbReference>
<dbReference type="AlphaFoldDB" id="A0AAE0KYK8"/>
<keyword evidence="3" id="KW-1185">Reference proteome</keyword>
<organism evidence="2 3">
    <name type="scientific">Cymbomonas tetramitiformis</name>
    <dbReference type="NCBI Taxonomy" id="36881"/>
    <lineage>
        <taxon>Eukaryota</taxon>
        <taxon>Viridiplantae</taxon>
        <taxon>Chlorophyta</taxon>
        <taxon>Pyramimonadophyceae</taxon>
        <taxon>Pyramimonadales</taxon>
        <taxon>Pyramimonadaceae</taxon>
        <taxon>Cymbomonas</taxon>
    </lineage>
</organism>
<accession>A0AAE0KYK8</accession>
<name>A0AAE0KYK8_9CHLO</name>
<protein>
    <submittedName>
        <fullName evidence="2">Uncharacterized protein</fullName>
    </submittedName>
</protein>
<feature type="non-terminal residue" evidence="2">
    <location>
        <position position="152"/>
    </location>
</feature>
<evidence type="ECO:0000313" key="3">
    <source>
        <dbReference type="Proteomes" id="UP001190700"/>
    </source>
</evidence>